<proteinExistence type="inferred from homology"/>
<dbReference type="Gene3D" id="3.90.25.10">
    <property type="entry name" value="UDP-galactose 4-epimerase, domain 1"/>
    <property type="match status" value="1"/>
</dbReference>
<dbReference type="Pfam" id="PF01370">
    <property type="entry name" value="Epimerase"/>
    <property type="match status" value="1"/>
</dbReference>
<reference evidence="3 4" key="1">
    <citation type="submission" date="2022-04" db="EMBL/GenBank/DDBJ databases">
        <title>Gracilibacillus sp. isolated from saltern.</title>
        <authorList>
            <person name="Won M."/>
            <person name="Lee C.-M."/>
            <person name="Woen H.-Y."/>
            <person name="Kwon S.-W."/>
        </authorList>
    </citation>
    <scope>NUCLEOTIDE SEQUENCE [LARGE SCALE GENOMIC DNA]</scope>
    <source>
        <strain evidence="3 4">SSWR10-1</strain>
    </source>
</reference>
<feature type="domain" description="NAD-dependent epimerase/dehydratase" evidence="2">
    <location>
        <begin position="13"/>
        <end position="233"/>
    </location>
</feature>
<dbReference type="RefSeq" id="WP_244719388.1">
    <property type="nucleotide sequence ID" value="NZ_CP095072.1"/>
</dbReference>
<evidence type="ECO:0000259" key="2">
    <source>
        <dbReference type="Pfam" id="PF01370"/>
    </source>
</evidence>
<protein>
    <submittedName>
        <fullName evidence="3">NAD-dependent epimerase/dehydratase family protein</fullName>
    </submittedName>
</protein>
<sequence>MDLIAVSNNKKLLITGANGFTGQHACSYFHKKGFDITAVSHSTSKQENQISWVRCNLTEQDQVKHLINSTKPDYVLHLAGQNDVSHSWKKPVQSIETNMLATLYLLEAIREVVPLCRIVVVGSTLQFNPLSKSTLKHPYGLSKTLQSLVAQSWVPLYNMEIIIANPTNLIGPGPSNGVCSIIAENLAKTESMNTPSPLEINLQAQRDFLDVRDAITAYHLLLLKGSAGEIYNVTTGKNRTLGEIVKHFQSMSSSDFHVGSKTTNQADIQPVVNPARLHELGWEPTISLKTSLSDTLHYYRRRNSSA</sequence>
<dbReference type="Proteomes" id="UP000831782">
    <property type="component" value="Chromosome"/>
</dbReference>
<dbReference type="SUPFAM" id="SSF51735">
    <property type="entry name" value="NAD(P)-binding Rossmann-fold domains"/>
    <property type="match status" value="1"/>
</dbReference>
<gene>
    <name evidence="3" type="ORF">MUN88_00150</name>
</gene>
<dbReference type="EMBL" id="CP095072">
    <property type="protein sequence ID" value="UOQ48614.1"/>
    <property type="molecule type" value="Genomic_DNA"/>
</dbReference>
<keyword evidence="4" id="KW-1185">Reference proteome</keyword>
<evidence type="ECO:0000313" key="4">
    <source>
        <dbReference type="Proteomes" id="UP000831782"/>
    </source>
</evidence>
<evidence type="ECO:0000256" key="1">
    <source>
        <dbReference type="ARBA" id="ARBA00007637"/>
    </source>
</evidence>
<evidence type="ECO:0000313" key="3">
    <source>
        <dbReference type="EMBL" id="UOQ48614.1"/>
    </source>
</evidence>
<organism evidence="3 4">
    <name type="scientific">Gracilibacillus caseinilyticus</name>
    <dbReference type="NCBI Taxonomy" id="2932256"/>
    <lineage>
        <taxon>Bacteria</taxon>
        <taxon>Bacillati</taxon>
        <taxon>Bacillota</taxon>
        <taxon>Bacilli</taxon>
        <taxon>Bacillales</taxon>
        <taxon>Bacillaceae</taxon>
        <taxon>Gracilibacillus</taxon>
    </lineage>
</organism>
<accession>A0ABY4EYA0</accession>
<dbReference type="PANTHER" id="PTHR43000">
    <property type="entry name" value="DTDP-D-GLUCOSE 4,6-DEHYDRATASE-RELATED"/>
    <property type="match status" value="1"/>
</dbReference>
<comment type="similarity">
    <text evidence="1">Belongs to the NAD(P)-dependent epimerase/dehydratase family.</text>
</comment>
<dbReference type="InterPro" id="IPR001509">
    <property type="entry name" value="Epimerase_deHydtase"/>
</dbReference>
<name>A0ABY4EYA0_9BACI</name>
<dbReference type="InterPro" id="IPR036291">
    <property type="entry name" value="NAD(P)-bd_dom_sf"/>
</dbReference>
<dbReference type="Gene3D" id="3.40.50.720">
    <property type="entry name" value="NAD(P)-binding Rossmann-like Domain"/>
    <property type="match status" value="1"/>
</dbReference>